<organism evidence="1 2">
    <name type="scientific">Mucilaginibacter segetis</name>
    <dbReference type="NCBI Taxonomy" id="2793071"/>
    <lineage>
        <taxon>Bacteria</taxon>
        <taxon>Pseudomonadati</taxon>
        <taxon>Bacteroidota</taxon>
        <taxon>Sphingobacteriia</taxon>
        <taxon>Sphingobacteriales</taxon>
        <taxon>Sphingobacteriaceae</taxon>
        <taxon>Mucilaginibacter</taxon>
    </lineage>
</organism>
<dbReference type="AlphaFoldDB" id="A0A934PTV9"/>
<dbReference type="Pfam" id="PF13481">
    <property type="entry name" value="AAA_25"/>
    <property type="match status" value="1"/>
</dbReference>
<evidence type="ECO:0000313" key="1">
    <source>
        <dbReference type="EMBL" id="MBK0379061.1"/>
    </source>
</evidence>
<proteinExistence type="predicted"/>
<name>A0A934PTV9_9SPHI</name>
<dbReference type="GO" id="GO:0043565">
    <property type="term" value="F:sequence-specific DNA binding"/>
    <property type="evidence" value="ECO:0007669"/>
    <property type="project" value="InterPro"/>
</dbReference>
<comment type="caution">
    <text evidence="1">The sequence shown here is derived from an EMBL/GenBank/DDBJ whole genome shotgun (WGS) entry which is preliminary data.</text>
</comment>
<dbReference type="InterPro" id="IPR010921">
    <property type="entry name" value="Trp_repressor/repl_initiator"/>
</dbReference>
<accession>A0A934PTV9</accession>
<dbReference type="RefSeq" id="WP_200065502.1">
    <property type="nucleotide sequence ID" value="NZ_JAEHFW010000001.1"/>
</dbReference>
<sequence>MNRTYFEIPINHIRPDIINDIRRDVVRSNKKLKKAGLDPTIFADVEKSALLRVKPAGEWMRQEYGKNAPRMLFGDFWFEGELCILFADTNLGKSILAVQIGNSLAQGETMEPFANGIEPQTPVLYVDFELSSKQFESRYFDNRWGSYAFGLTFFRAEFNTEADNPVLYDNYHDHVNYALEHAIKETKARVLIIDNLTYMRSGTERSRDALPLMKQLKKLKNRYKLSVLALAHTPKRRSARPLTVNDLQGSKMIINFCDSAFAIGESTLVPGGRYLKQIKQRNAQKLYGADNVCLCHIEKDMNSLHYVFDSYDTEQTHLQTPEKRSREAIKEDVLKLKAEGKSYREISAELNIGLATISRILS</sequence>
<gene>
    <name evidence="1" type="ORF">I5M19_07065</name>
</gene>
<protein>
    <submittedName>
        <fullName evidence="1">AAA family ATPase</fullName>
    </submittedName>
</protein>
<evidence type="ECO:0000313" key="2">
    <source>
        <dbReference type="Proteomes" id="UP000613193"/>
    </source>
</evidence>
<dbReference type="InterPro" id="IPR027417">
    <property type="entry name" value="P-loop_NTPase"/>
</dbReference>
<dbReference type="SUPFAM" id="SSF48295">
    <property type="entry name" value="TrpR-like"/>
    <property type="match status" value="1"/>
</dbReference>
<dbReference type="SUPFAM" id="SSF52540">
    <property type="entry name" value="P-loop containing nucleoside triphosphate hydrolases"/>
    <property type="match status" value="1"/>
</dbReference>
<reference evidence="1" key="1">
    <citation type="submission" date="2020-12" db="EMBL/GenBank/DDBJ databases">
        <title>Bacterial novel species Mucilaginibacter sp. SD-g isolated from soil.</title>
        <authorList>
            <person name="Jung H.-Y."/>
        </authorList>
    </citation>
    <scope>NUCLEOTIDE SEQUENCE</scope>
    <source>
        <strain evidence="1">SD-g</strain>
    </source>
</reference>
<dbReference type="EMBL" id="JAEHFW010000001">
    <property type="protein sequence ID" value="MBK0379061.1"/>
    <property type="molecule type" value="Genomic_DNA"/>
</dbReference>
<dbReference type="Proteomes" id="UP000613193">
    <property type="component" value="Unassembled WGS sequence"/>
</dbReference>
<keyword evidence="2" id="KW-1185">Reference proteome</keyword>
<dbReference type="Gene3D" id="3.40.50.300">
    <property type="entry name" value="P-loop containing nucleotide triphosphate hydrolases"/>
    <property type="match status" value="1"/>
</dbReference>